<gene>
    <name evidence="3" type="ORF">WMY93_026180</name>
</gene>
<sequence length="130" mass="14964">MKRGKSKKSIKTTRLNTKENEKQAKLTSELTETEATELVQESTEKRVEVAHEMSDLETVLREIKDFRHENAETLKDIRDEIKRANGRIDEAERRIGGAEERVQCIEGTLSELIKTAEKTGRETNRPRKPS</sequence>
<evidence type="ECO:0000313" key="4">
    <source>
        <dbReference type="Proteomes" id="UP001460270"/>
    </source>
</evidence>
<dbReference type="AlphaFoldDB" id="A0AAW0MXS2"/>
<name>A0AAW0MXS2_9GOBI</name>
<feature type="compositionally biased region" description="Basic residues" evidence="2">
    <location>
        <begin position="1"/>
        <end position="11"/>
    </location>
</feature>
<comment type="caution">
    <text evidence="3">The sequence shown here is derived from an EMBL/GenBank/DDBJ whole genome shotgun (WGS) entry which is preliminary data.</text>
</comment>
<accession>A0AAW0MXS2</accession>
<evidence type="ECO:0000256" key="2">
    <source>
        <dbReference type="SAM" id="MobiDB-lite"/>
    </source>
</evidence>
<dbReference type="EMBL" id="JBBPFD010000019">
    <property type="protein sequence ID" value="KAK7886559.1"/>
    <property type="molecule type" value="Genomic_DNA"/>
</dbReference>
<keyword evidence="1" id="KW-0175">Coiled coil</keyword>
<feature type="coiled-coil region" evidence="1">
    <location>
        <begin position="74"/>
        <end position="108"/>
    </location>
</feature>
<evidence type="ECO:0000256" key="1">
    <source>
        <dbReference type="SAM" id="Coils"/>
    </source>
</evidence>
<organism evidence="3 4">
    <name type="scientific">Mugilogobius chulae</name>
    <name type="common">yellowstripe goby</name>
    <dbReference type="NCBI Taxonomy" id="88201"/>
    <lineage>
        <taxon>Eukaryota</taxon>
        <taxon>Metazoa</taxon>
        <taxon>Chordata</taxon>
        <taxon>Craniata</taxon>
        <taxon>Vertebrata</taxon>
        <taxon>Euteleostomi</taxon>
        <taxon>Actinopterygii</taxon>
        <taxon>Neopterygii</taxon>
        <taxon>Teleostei</taxon>
        <taxon>Neoteleostei</taxon>
        <taxon>Acanthomorphata</taxon>
        <taxon>Gobiaria</taxon>
        <taxon>Gobiiformes</taxon>
        <taxon>Gobioidei</taxon>
        <taxon>Gobiidae</taxon>
        <taxon>Gobionellinae</taxon>
        <taxon>Mugilogobius</taxon>
    </lineage>
</organism>
<evidence type="ECO:0000313" key="3">
    <source>
        <dbReference type="EMBL" id="KAK7886559.1"/>
    </source>
</evidence>
<dbReference type="Proteomes" id="UP001460270">
    <property type="component" value="Unassembled WGS sequence"/>
</dbReference>
<keyword evidence="4" id="KW-1185">Reference proteome</keyword>
<protein>
    <submittedName>
        <fullName evidence="3">Uncharacterized protein</fullName>
    </submittedName>
</protein>
<proteinExistence type="predicted"/>
<reference evidence="4" key="1">
    <citation type="submission" date="2024-04" db="EMBL/GenBank/DDBJ databases">
        <title>Salinicola lusitanus LLJ914,a marine bacterium isolated from the Okinawa Trough.</title>
        <authorList>
            <person name="Li J."/>
        </authorList>
    </citation>
    <scope>NUCLEOTIDE SEQUENCE [LARGE SCALE GENOMIC DNA]</scope>
</reference>
<feature type="region of interest" description="Disordered" evidence="2">
    <location>
        <begin position="1"/>
        <end position="46"/>
    </location>
</feature>